<dbReference type="EMBL" id="HACG01015329">
    <property type="protein sequence ID" value="CEK62194.1"/>
    <property type="molecule type" value="Transcribed_RNA"/>
</dbReference>
<feature type="non-terminal residue" evidence="1">
    <location>
        <position position="1"/>
    </location>
</feature>
<accession>A0A0B6Z0S5</accession>
<reference evidence="1" key="1">
    <citation type="submission" date="2014-12" db="EMBL/GenBank/DDBJ databases">
        <title>Insight into the proteome of Arion vulgaris.</title>
        <authorList>
            <person name="Aradska J."/>
            <person name="Bulat T."/>
            <person name="Smidak R."/>
            <person name="Sarate P."/>
            <person name="Gangsoo J."/>
            <person name="Sialana F."/>
            <person name="Bilban M."/>
            <person name="Lubec G."/>
        </authorList>
    </citation>
    <scope>NUCLEOTIDE SEQUENCE</scope>
    <source>
        <tissue evidence="1">Skin</tissue>
    </source>
</reference>
<protein>
    <submittedName>
        <fullName evidence="1">Uncharacterized protein</fullName>
    </submittedName>
</protein>
<dbReference type="AlphaFoldDB" id="A0A0B6Z0S5"/>
<evidence type="ECO:0000313" key="1">
    <source>
        <dbReference type="EMBL" id="CEK62194.1"/>
    </source>
</evidence>
<proteinExistence type="predicted"/>
<feature type="non-terminal residue" evidence="1">
    <location>
        <position position="76"/>
    </location>
</feature>
<gene>
    <name evidence="1" type="primary">ORF44478</name>
</gene>
<sequence length="76" mass="8647">SSLTHNYYTANAKVLITGLWTKAGHGDLCQFQETLYALTCSYNHLQCLPAHNEGRFCLCSSDYYFNPDNTCRNMSE</sequence>
<organism evidence="1">
    <name type="scientific">Arion vulgaris</name>
    <dbReference type="NCBI Taxonomy" id="1028688"/>
    <lineage>
        <taxon>Eukaryota</taxon>
        <taxon>Metazoa</taxon>
        <taxon>Spiralia</taxon>
        <taxon>Lophotrochozoa</taxon>
        <taxon>Mollusca</taxon>
        <taxon>Gastropoda</taxon>
        <taxon>Heterobranchia</taxon>
        <taxon>Euthyneura</taxon>
        <taxon>Panpulmonata</taxon>
        <taxon>Eupulmonata</taxon>
        <taxon>Stylommatophora</taxon>
        <taxon>Helicina</taxon>
        <taxon>Arionoidea</taxon>
        <taxon>Arionidae</taxon>
        <taxon>Arion</taxon>
    </lineage>
</organism>
<name>A0A0B6Z0S5_9EUPU</name>